<dbReference type="Proteomes" id="UP001055811">
    <property type="component" value="Linkage Group LG04"/>
</dbReference>
<keyword evidence="2" id="KW-1185">Reference proteome</keyword>
<evidence type="ECO:0000313" key="2">
    <source>
        <dbReference type="Proteomes" id="UP001055811"/>
    </source>
</evidence>
<accession>A0ACB9E2U2</accession>
<proteinExistence type="predicted"/>
<dbReference type="EMBL" id="CM042012">
    <property type="protein sequence ID" value="KAI3752787.1"/>
    <property type="molecule type" value="Genomic_DNA"/>
</dbReference>
<organism evidence="1 2">
    <name type="scientific">Cichorium intybus</name>
    <name type="common">Chicory</name>
    <dbReference type="NCBI Taxonomy" id="13427"/>
    <lineage>
        <taxon>Eukaryota</taxon>
        <taxon>Viridiplantae</taxon>
        <taxon>Streptophyta</taxon>
        <taxon>Embryophyta</taxon>
        <taxon>Tracheophyta</taxon>
        <taxon>Spermatophyta</taxon>
        <taxon>Magnoliopsida</taxon>
        <taxon>eudicotyledons</taxon>
        <taxon>Gunneridae</taxon>
        <taxon>Pentapetalae</taxon>
        <taxon>asterids</taxon>
        <taxon>campanulids</taxon>
        <taxon>Asterales</taxon>
        <taxon>Asteraceae</taxon>
        <taxon>Cichorioideae</taxon>
        <taxon>Cichorieae</taxon>
        <taxon>Cichoriinae</taxon>
        <taxon>Cichorium</taxon>
    </lineage>
</organism>
<gene>
    <name evidence="1" type="ORF">L2E82_24824</name>
</gene>
<evidence type="ECO:0000313" key="1">
    <source>
        <dbReference type="EMBL" id="KAI3752787.1"/>
    </source>
</evidence>
<comment type="caution">
    <text evidence="1">The sequence shown here is derived from an EMBL/GenBank/DDBJ whole genome shotgun (WGS) entry which is preliminary data.</text>
</comment>
<reference evidence="1 2" key="2">
    <citation type="journal article" date="2022" name="Mol. Ecol. Resour.">
        <title>The genomes of chicory, endive, great burdock and yacon provide insights into Asteraceae paleo-polyploidization history and plant inulin production.</title>
        <authorList>
            <person name="Fan W."/>
            <person name="Wang S."/>
            <person name="Wang H."/>
            <person name="Wang A."/>
            <person name="Jiang F."/>
            <person name="Liu H."/>
            <person name="Zhao H."/>
            <person name="Xu D."/>
            <person name="Zhang Y."/>
        </authorList>
    </citation>
    <scope>NUCLEOTIDE SEQUENCE [LARGE SCALE GENOMIC DNA]</scope>
    <source>
        <strain evidence="2">cv. Punajuju</strain>
        <tissue evidence="1">Leaves</tissue>
    </source>
</reference>
<protein>
    <submittedName>
        <fullName evidence="1">Uncharacterized protein</fullName>
    </submittedName>
</protein>
<sequence>MSLKLLIWTLLARSSISCAIKPWCRLKPWVFRERRAMAIERNLIEEEGCLHRFYKIVLGWDYLRLLKESSKKNKNAANEKDLGLKQVKDKYKDVDDYLATFEPLLFEEVKAQIVQGKDEEEETEWKMGIVIQCHETGGFHLPEVFGEDWGSVSQNDLLLLTKQKFGDGKELPTTYAFALVEHRLPDKIRLRMQLDGEIKRVDKDEFNSSKRLLKMRSLIGEQNKPWSIMKICSLSTIAREYVALRSISFLPYKDLILTASDSDHSPEDQAWKISKPLMEFIQTNHNTTQLEAIRAGLSRRKFVLIQGPPGTGKTQTILGLLSAILHATPARLITKDKISEIRRGPDLHIQEKYNHWSKASPWLSGINPRDAKMPKDGDDGFFPTTGNDLQPEVVNSSRKYRVRVLVCAPSNSALDEIVLRLLKTGIRDENDREYTPKIVRIGLKAHHSVKAVSMDYLVEQKLAGMDFQTADKQKQGGAARDRDAMRASIMDESAIVFSTLSFSGSSLFTKLSRAFDIVVIDEAAQAVEPATLVPLASGCKQVFLVGDPVQLPATVISPVAEKFGYSMSLFKRFQKAGYPVQMLKTQYRMHPEIRSFPSKEFYDGELEDGADVRDRTKRTWHKYRCFGPFCFFDIHEGKETQPSGSGSWENVDEVDFVLLMYHKLVSNYPELKSSDRFAIISPYRHQVKLFRSKYKETFGVDSEKFVDINTVDGFQGREKDVAIFSCVRASKERGIGFVADFRRMNVGITRARASVLVVGSADALRKDEHWKNLIESSEERNCLFKVSKPYTEFVSDTNLESMLVEEAVPEGTGSDDMENDALYDLMEPDQVLPDDDYGDDAGGGDDGGGMDD</sequence>
<reference evidence="2" key="1">
    <citation type="journal article" date="2022" name="Mol. Ecol. Resour.">
        <title>The genomes of chicory, endive, great burdock and yacon provide insights into Asteraceae palaeo-polyploidization history and plant inulin production.</title>
        <authorList>
            <person name="Fan W."/>
            <person name="Wang S."/>
            <person name="Wang H."/>
            <person name="Wang A."/>
            <person name="Jiang F."/>
            <person name="Liu H."/>
            <person name="Zhao H."/>
            <person name="Xu D."/>
            <person name="Zhang Y."/>
        </authorList>
    </citation>
    <scope>NUCLEOTIDE SEQUENCE [LARGE SCALE GENOMIC DNA]</scope>
    <source>
        <strain evidence="2">cv. Punajuju</strain>
    </source>
</reference>
<name>A0ACB9E2U2_CICIN</name>